<protein>
    <recommendedName>
        <fullName evidence="4">Tetratricopeptide repeat protein</fullName>
    </recommendedName>
</protein>
<gene>
    <name evidence="2" type="ORF">PX52LOC_04504</name>
</gene>
<evidence type="ECO:0000256" key="1">
    <source>
        <dbReference type="SAM" id="MobiDB-lite"/>
    </source>
</evidence>
<reference evidence="3" key="1">
    <citation type="submission" date="2019-08" db="EMBL/GenBank/DDBJ databases">
        <title>Limnoglobus roseus gen. nov., sp. nov., a novel freshwater planctomycete with a giant genome from the family Gemmataceae.</title>
        <authorList>
            <person name="Kulichevskaya I.S."/>
            <person name="Naumoff D.G."/>
            <person name="Miroshnikov K."/>
            <person name="Ivanova A."/>
            <person name="Philippov D.A."/>
            <person name="Hakobyan A."/>
            <person name="Rijpstra I.C."/>
            <person name="Sinninghe Damste J.S."/>
            <person name="Liesack W."/>
            <person name="Dedysh S.N."/>
        </authorList>
    </citation>
    <scope>NUCLEOTIDE SEQUENCE [LARGE SCALE GENOMIC DNA]</scope>
    <source>
        <strain evidence="3">PX52</strain>
    </source>
</reference>
<dbReference type="KEGG" id="lrs:PX52LOC_04504"/>
<name>A0A5C1AK42_9BACT</name>
<keyword evidence="3" id="KW-1185">Reference proteome</keyword>
<feature type="region of interest" description="Disordered" evidence="1">
    <location>
        <begin position="166"/>
        <end position="193"/>
    </location>
</feature>
<evidence type="ECO:0000313" key="2">
    <source>
        <dbReference type="EMBL" id="QEL17514.1"/>
    </source>
</evidence>
<dbReference type="AlphaFoldDB" id="A0A5C1AK42"/>
<organism evidence="2 3">
    <name type="scientific">Limnoglobus roseus</name>
    <dbReference type="NCBI Taxonomy" id="2598579"/>
    <lineage>
        <taxon>Bacteria</taxon>
        <taxon>Pseudomonadati</taxon>
        <taxon>Planctomycetota</taxon>
        <taxon>Planctomycetia</taxon>
        <taxon>Gemmatales</taxon>
        <taxon>Gemmataceae</taxon>
        <taxon>Limnoglobus</taxon>
    </lineage>
</organism>
<evidence type="ECO:0000313" key="3">
    <source>
        <dbReference type="Proteomes" id="UP000324974"/>
    </source>
</evidence>
<sequence>MLTLSKPPPGEARIPVVVTDPNWPPRSAELLARVDRLLGAGQSQEAVDAIGDAYLRCPWTANALAVCHLRLGNTARAVRLLRYIATEHASFELRADVPMVFKTNLATALLVGGNADEFLNTLDKLGGEDHPSARQLRATAARWKKSLSAWQRFWWNIGGVAPRRPRLDGPLGDLRDRPVGGRVCPLPPQGDGK</sequence>
<evidence type="ECO:0008006" key="4">
    <source>
        <dbReference type="Google" id="ProtNLM"/>
    </source>
</evidence>
<dbReference type="Proteomes" id="UP000324974">
    <property type="component" value="Chromosome"/>
</dbReference>
<accession>A0A5C1AK42</accession>
<proteinExistence type="predicted"/>
<dbReference type="EMBL" id="CP042425">
    <property type="protein sequence ID" value="QEL17514.1"/>
    <property type="molecule type" value="Genomic_DNA"/>
</dbReference>